<evidence type="ECO:0000313" key="10">
    <source>
        <dbReference type="Proteomes" id="UP001596392"/>
    </source>
</evidence>
<gene>
    <name evidence="9" type="ORF">ACFQO7_07785</name>
</gene>
<organism evidence="9 10">
    <name type="scientific">Catellatospora aurea</name>
    <dbReference type="NCBI Taxonomy" id="1337874"/>
    <lineage>
        <taxon>Bacteria</taxon>
        <taxon>Bacillati</taxon>
        <taxon>Actinomycetota</taxon>
        <taxon>Actinomycetes</taxon>
        <taxon>Micromonosporales</taxon>
        <taxon>Micromonosporaceae</taxon>
        <taxon>Catellatospora</taxon>
    </lineage>
</organism>
<sequence>MRTAPRAAALPPVQVRPTAPPRIPFDQLWRPYADCGRQCGCDGGPQVGRARRVLRAVAGGLVLLLGVLLPWRPDLLARALLRAMGIRLRVTGPGVVPGALLVGNHVSWLDIVVMTALSRRAGRLRMVAKTEVAAWPVIGRIARRQRTIFVDRARPRVLPDTVAQVSAALRAGQAVQVFPEGTTTCGPHPVPWRAAFLQAAIDAEAPVQTFTLRYAHPAAGFVGDDTLVVSLRRVLAARGMSAAVLLGAPRPADAPRRELAARLSHADLPRPERVDGAGVMGRTSGDTSEFS</sequence>
<dbReference type="InterPro" id="IPR002123">
    <property type="entry name" value="Plipid/glycerol_acylTrfase"/>
</dbReference>
<keyword evidence="2" id="KW-0444">Lipid biosynthesis</keyword>
<dbReference type="SMART" id="SM00563">
    <property type="entry name" value="PlsC"/>
    <property type="match status" value="1"/>
</dbReference>
<dbReference type="PANTHER" id="PTHR10434">
    <property type="entry name" value="1-ACYL-SN-GLYCEROL-3-PHOSPHATE ACYLTRANSFERASE"/>
    <property type="match status" value="1"/>
</dbReference>
<dbReference type="GO" id="GO:0016746">
    <property type="term" value="F:acyltransferase activity"/>
    <property type="evidence" value="ECO:0007669"/>
    <property type="project" value="UniProtKB-KW"/>
</dbReference>
<dbReference type="EMBL" id="JBHTAC010000006">
    <property type="protein sequence ID" value="MFC7242381.1"/>
    <property type="molecule type" value="Genomic_DNA"/>
</dbReference>
<keyword evidence="7" id="KW-1133">Transmembrane helix</keyword>
<feature type="domain" description="Phospholipid/glycerol acyltransferase" evidence="8">
    <location>
        <begin position="99"/>
        <end position="215"/>
    </location>
</feature>
<name>A0ABW2GS18_9ACTN</name>
<evidence type="ECO:0000256" key="6">
    <source>
        <dbReference type="SAM" id="MobiDB-lite"/>
    </source>
</evidence>
<proteinExistence type="predicted"/>
<accession>A0ABW2GS18</accession>
<evidence type="ECO:0000259" key="8">
    <source>
        <dbReference type="SMART" id="SM00563"/>
    </source>
</evidence>
<evidence type="ECO:0000313" key="9">
    <source>
        <dbReference type="EMBL" id="MFC7242381.1"/>
    </source>
</evidence>
<dbReference type="CDD" id="cd07989">
    <property type="entry name" value="LPLAT_AGPAT-like"/>
    <property type="match status" value="1"/>
</dbReference>
<keyword evidence="7" id="KW-0812">Transmembrane</keyword>
<feature type="transmembrane region" description="Helical" evidence="7">
    <location>
        <begin position="53"/>
        <end position="71"/>
    </location>
</feature>
<evidence type="ECO:0000256" key="5">
    <source>
        <dbReference type="ARBA" id="ARBA00023315"/>
    </source>
</evidence>
<feature type="region of interest" description="Disordered" evidence="6">
    <location>
        <begin position="263"/>
        <end position="291"/>
    </location>
</feature>
<dbReference type="Proteomes" id="UP001596392">
    <property type="component" value="Unassembled WGS sequence"/>
</dbReference>
<dbReference type="SUPFAM" id="SSF69593">
    <property type="entry name" value="Glycerol-3-phosphate (1)-acyltransferase"/>
    <property type="match status" value="1"/>
</dbReference>
<keyword evidence="4" id="KW-0443">Lipid metabolism</keyword>
<feature type="compositionally biased region" description="Basic and acidic residues" evidence="6">
    <location>
        <begin position="263"/>
        <end position="275"/>
    </location>
</feature>
<evidence type="ECO:0000256" key="1">
    <source>
        <dbReference type="ARBA" id="ARBA00005189"/>
    </source>
</evidence>
<evidence type="ECO:0000256" key="4">
    <source>
        <dbReference type="ARBA" id="ARBA00023098"/>
    </source>
</evidence>
<evidence type="ECO:0000256" key="3">
    <source>
        <dbReference type="ARBA" id="ARBA00022679"/>
    </source>
</evidence>
<reference evidence="10" key="1">
    <citation type="journal article" date="2019" name="Int. J. Syst. Evol. Microbiol.">
        <title>The Global Catalogue of Microorganisms (GCM) 10K type strain sequencing project: providing services to taxonomists for standard genome sequencing and annotation.</title>
        <authorList>
            <consortium name="The Broad Institute Genomics Platform"/>
            <consortium name="The Broad Institute Genome Sequencing Center for Infectious Disease"/>
            <person name="Wu L."/>
            <person name="Ma J."/>
        </authorList>
    </citation>
    <scope>NUCLEOTIDE SEQUENCE [LARGE SCALE GENOMIC DNA]</scope>
    <source>
        <strain evidence="10">CGMCC 1.9106</strain>
    </source>
</reference>
<protein>
    <submittedName>
        <fullName evidence="9">Lysophospholipid acyltransferase family protein</fullName>
    </submittedName>
</protein>
<comment type="pathway">
    <text evidence="1">Lipid metabolism.</text>
</comment>
<comment type="caution">
    <text evidence="9">The sequence shown here is derived from an EMBL/GenBank/DDBJ whole genome shotgun (WGS) entry which is preliminary data.</text>
</comment>
<dbReference type="PANTHER" id="PTHR10434:SF64">
    <property type="entry name" value="1-ACYL-SN-GLYCEROL-3-PHOSPHATE ACYLTRANSFERASE-RELATED"/>
    <property type="match status" value="1"/>
</dbReference>
<keyword evidence="7" id="KW-0472">Membrane</keyword>
<keyword evidence="5 9" id="KW-0012">Acyltransferase</keyword>
<evidence type="ECO:0000256" key="2">
    <source>
        <dbReference type="ARBA" id="ARBA00022516"/>
    </source>
</evidence>
<dbReference type="Pfam" id="PF01553">
    <property type="entry name" value="Acyltransferase"/>
    <property type="match status" value="1"/>
</dbReference>
<dbReference type="RefSeq" id="WP_376805780.1">
    <property type="nucleotide sequence ID" value="NZ_JBHTAC010000006.1"/>
</dbReference>
<evidence type="ECO:0000256" key="7">
    <source>
        <dbReference type="SAM" id="Phobius"/>
    </source>
</evidence>
<keyword evidence="10" id="KW-1185">Reference proteome</keyword>
<keyword evidence="3" id="KW-0808">Transferase</keyword>